<name>A0A8S3XCG8_PARAO</name>
<dbReference type="GO" id="GO:0046872">
    <property type="term" value="F:metal ion binding"/>
    <property type="evidence" value="ECO:0007669"/>
    <property type="project" value="UniProtKB-KW"/>
</dbReference>
<dbReference type="Proteomes" id="UP000691718">
    <property type="component" value="Unassembled WGS sequence"/>
</dbReference>
<gene>
    <name evidence="11" type="ORF">PAPOLLO_LOCUS15789</name>
</gene>
<dbReference type="PROSITE" id="PS51710">
    <property type="entry name" value="G_OBG"/>
    <property type="match status" value="1"/>
</dbReference>
<comment type="cofactor">
    <cofactor evidence="1">
        <name>Mg(2+)</name>
        <dbReference type="ChEBI" id="CHEBI:18420"/>
    </cofactor>
</comment>
<dbReference type="InterPro" id="IPR004396">
    <property type="entry name" value="ATPase_YchF/OLA1"/>
</dbReference>
<dbReference type="InterPro" id="IPR007029">
    <property type="entry name" value="YHS_dom"/>
</dbReference>
<sequence>MAPKKVEEPEKKPLIGRVGTNLKVGIVGVPNVGKSTFFNVLTKSQAAAENFPFCTIDPNENNGDLNHVKTDIGEETDNRPRPMAVAILGINNTASPLPNNLDSYHTWTDIDSQETYLNLKPMCYTILAKPGTGGYSLGESMAKRLNVIHISPKNVIEDEIEQSSPTGKCIDFNLRHNNICKFDTIWTIMKKKLDSPAIKHRGYVISGLPLVTCSKNMECFYGNFHDEDTVLHAEELVNDLITNVYKKRANVIRNEQPVNLDSSNSSELMSEIESNFEEEEQEAEVNEAMDLVRALPKSVLEPSHGLILFTKAYLYSKKAMLLHQCQEIFSSNVKPNIVIYISCPDTDAVTKRSRKYFNYLSTNPIDSHPFLLKNDETGWPTKYSMLVNLSNFSDNTSLKCKYSCTMPVNFTFNSTNQMCNYKNYIMPYLENKIKDFDSKSVLKLDGRYPNQEMINLLLEKIISLPAKPVLIPEPLYLEDSFDEIEDFWKLAEETNVIKYGSKKFIRYASPWYNRCPVELKKRHVVRGLPKFAVAFFKHIYLLSSLNAMITFCRNPRPFLKLEYLEPTCRIIVMGTKSSGKSMITQCLSWLFDAPVISYESFVNNERQKKYDEFYKSILSKVVTDIEENRKIEWQRKELNRIAKLNDWNDITKKKLQNYVLLIKKYQTFEIDGTKDDKNSDIAGQGSDFFDELANIRNQLSFLPMLDDIQKCQEILENENLFQFASHDLTTSTPKPGVPAIGDEDVMKAITAFILENNVTMDIEPTPLEIMQELIKALKSFDIHVQSESYYEYEYGKYIIDGFPPDSEIWQFLLDSLLLPDYVIVIKENREVDEVIAQNYIDINTCSKSHDTRFLLANDDFIKIKLLSKKVTQTPPINDKMFIKDLINAMMESIFMNKSEFIKKINDSMNKFREDWDTLQLNLKEMFITCIEVQIEDKTDIEIIEEVLLKIRRSYCTIANSSLGEIIESDESEKNASLTTLYDIDPRFLCETNIYCPVSYYKYGVLWKGKSELCLNYDNKLHYFCKEEFLEYFQNDITRYQSYNKPFKKIPPLRICVTGCIGSGKTSVSKLIAKEYGLVHIDFAEILNSYLLPLHCKKVGRHFENSFTDPPIDESTVTGFDLNEENIYPDSSILPNENELRRMIYNYLEKGAPLSPLLMQRLLKKLWFHTPFSAIGFVLDGFPKMASDVEDMTECVCIPDLIFELECSPEISAQRLSTKMLNVWKTHLNDAKAKSLIKLENDRLQWLDFITKNIVVKLIIDDIFDISTIPNERVTNVSTQSAIMDAHPSGSSNVDANLFNTYNNMILEYPEPLDRNNWEKPDDVREKIVTRIEDTYELDDENMQVLKDNLADQNIELISVDGTRSMNKVCKILLSNVASLRRKRETCFEQTFLIDCDVAEVLLLEGFFFLSKFNRMCPVFIFDNPNAIFNPYIVHKTSNNIRTVIHRSHIYFICNEDSLKKFRENPLKYIVNESINYFVEYPLRIAVLGPPKSGKSELTAKLARKYGLLCVSKGIALRHILNNLSWTDLGLKIASKVEKGECVSNDIIILAVQTIINNHCTNSRGFILDGLPTSPFEAMELQKVGLFPLIIFDLHIDRELSLKNLQNEIYTHILKRKPPYSRTFLSYRLLKYSEKCARIRDFVNNDTQNISIINEGKSLWKCFFDADTKIKDISPKIHYYLLHFQSRIIPMESMCISNNDFESKMSEFKHFCPACLRENIFKYSGYSIDKKGVVQFKGRFYWVCCEHMNLVLKYPDRFLEENLDIPEVPAIVKTINKFNLYEDGICIVTYAESLPAHRVERGNEDYAVVYKGKTYLFCSSICFAKFLAKPQMYYDISVFKEGKVLPWLVLKKLPHLGYLEQTVGNIITEACCSVNVARPKYPGLSIQISALLYIALYLKIHNPLSKNSYLPLYTKAIQSFEARSSRVPVPDERFDYLCEFHKPVSKVPAFLNVVDIAGLVRGAAEGQGLGNAFLSHIKACDAIFNLCRAFDDEDVIHVDGDVNPVRDLETIGEELRLKDEEQLMQNIEKLERVVNRGGDKKLKPEYDALLKIKSVLVDEKKHIRFGDWSAAEIEVLNKYLFLTSKPALYLVNLSEKDYIRKKNKWLPKLKEWIDKNDPGAPLIPFSGVLESKLMDMDPAEKQAYLKEHNITSALDKIIVQGYKALQLEYFFTAGPDEVKAWTIQKGTKAPQAAGRIHTDFEKGFIMAEVMHFKDFKEEGTEAACKAAGKYRQQGRNYVVEDGDIIFFKFNAGAGLKDAKKK</sequence>
<dbReference type="PROSITE" id="PS51880">
    <property type="entry name" value="TGS"/>
    <property type="match status" value="1"/>
</dbReference>
<dbReference type="InterPro" id="IPR004095">
    <property type="entry name" value="TGS"/>
</dbReference>
<dbReference type="GO" id="GO:0005737">
    <property type="term" value="C:cytoplasm"/>
    <property type="evidence" value="ECO:0007669"/>
    <property type="project" value="UniProtKB-SubCell"/>
</dbReference>
<keyword evidence="7" id="KW-0067">ATP-binding</keyword>
<dbReference type="InterPro" id="IPR041706">
    <property type="entry name" value="YchF_N"/>
</dbReference>
<dbReference type="OrthoDB" id="424823at2759"/>
<keyword evidence="5" id="KW-0547">Nucleotide-binding</keyword>
<dbReference type="PANTHER" id="PTHR23305">
    <property type="entry name" value="OBG GTPASE FAMILY"/>
    <property type="match status" value="1"/>
</dbReference>
<comment type="subcellular location">
    <subcellularLocation>
        <location evidence="2">Cytoplasm</location>
    </subcellularLocation>
</comment>
<evidence type="ECO:0000313" key="11">
    <source>
        <dbReference type="EMBL" id="CAG5012419.1"/>
    </source>
</evidence>
<evidence type="ECO:0000256" key="1">
    <source>
        <dbReference type="ARBA" id="ARBA00001946"/>
    </source>
</evidence>
<dbReference type="Pfam" id="PF00406">
    <property type="entry name" value="ADK"/>
    <property type="match status" value="1"/>
</dbReference>
<dbReference type="NCBIfam" id="TIGR00092">
    <property type="entry name" value="redox-regulated ATPase YchF"/>
    <property type="match status" value="1"/>
</dbReference>
<organism evidence="11 12">
    <name type="scientific">Parnassius apollo</name>
    <name type="common">Apollo butterfly</name>
    <name type="synonym">Papilio apollo</name>
    <dbReference type="NCBI Taxonomy" id="110799"/>
    <lineage>
        <taxon>Eukaryota</taxon>
        <taxon>Metazoa</taxon>
        <taxon>Ecdysozoa</taxon>
        <taxon>Arthropoda</taxon>
        <taxon>Hexapoda</taxon>
        <taxon>Insecta</taxon>
        <taxon>Pterygota</taxon>
        <taxon>Neoptera</taxon>
        <taxon>Endopterygota</taxon>
        <taxon>Lepidoptera</taxon>
        <taxon>Glossata</taxon>
        <taxon>Ditrysia</taxon>
        <taxon>Papilionoidea</taxon>
        <taxon>Papilionidae</taxon>
        <taxon>Parnassiinae</taxon>
        <taxon>Parnassini</taxon>
        <taxon>Parnassius</taxon>
        <taxon>Parnassius</taxon>
    </lineage>
</organism>
<dbReference type="GO" id="GO:0005525">
    <property type="term" value="F:GTP binding"/>
    <property type="evidence" value="ECO:0007669"/>
    <property type="project" value="InterPro"/>
</dbReference>
<dbReference type="FunFam" id="1.10.150.300:FF:000003">
    <property type="entry name" value="Obg-like ATPase 1"/>
    <property type="match status" value="1"/>
</dbReference>
<dbReference type="GO" id="GO:0016887">
    <property type="term" value="F:ATP hydrolysis activity"/>
    <property type="evidence" value="ECO:0007669"/>
    <property type="project" value="InterPro"/>
</dbReference>
<evidence type="ECO:0000256" key="5">
    <source>
        <dbReference type="ARBA" id="ARBA00022741"/>
    </source>
</evidence>
<feature type="domain" description="OBG-type G" evidence="9">
    <location>
        <begin position="1942"/>
        <end position="2144"/>
    </location>
</feature>
<dbReference type="Pfam" id="PF01926">
    <property type="entry name" value="MMR_HSR1"/>
    <property type="match status" value="1"/>
</dbReference>
<feature type="domain" description="TGS" evidence="10">
    <location>
        <begin position="2165"/>
        <end position="2248"/>
    </location>
</feature>
<dbReference type="GO" id="GO:0005524">
    <property type="term" value="F:ATP binding"/>
    <property type="evidence" value="ECO:0007669"/>
    <property type="project" value="UniProtKB-KW"/>
</dbReference>
<reference evidence="11" key="1">
    <citation type="submission" date="2021-04" db="EMBL/GenBank/DDBJ databases">
        <authorList>
            <person name="Tunstrom K."/>
        </authorList>
    </citation>
    <scope>NUCLEOTIDE SEQUENCE</scope>
</reference>
<dbReference type="Pfam" id="PF06071">
    <property type="entry name" value="YchF-GTPase_C"/>
    <property type="match status" value="1"/>
</dbReference>
<dbReference type="CDD" id="cd04867">
    <property type="entry name" value="TGS_YchF_OLA1"/>
    <property type="match status" value="1"/>
</dbReference>
<dbReference type="CDD" id="cd01900">
    <property type="entry name" value="YchF"/>
    <property type="match status" value="1"/>
</dbReference>
<keyword evidence="8" id="KW-0460">Magnesium</keyword>
<dbReference type="InterPro" id="IPR031167">
    <property type="entry name" value="G_OBG"/>
</dbReference>
<accession>A0A8S3XCG8</accession>
<proteinExistence type="predicted"/>
<dbReference type="InterPro" id="IPR013029">
    <property type="entry name" value="YchF_C"/>
</dbReference>
<dbReference type="InterPro" id="IPR006073">
    <property type="entry name" value="GTP-bd"/>
</dbReference>
<evidence type="ECO:0000256" key="3">
    <source>
        <dbReference type="ARBA" id="ARBA00022490"/>
    </source>
</evidence>
<evidence type="ECO:0000256" key="7">
    <source>
        <dbReference type="ARBA" id="ARBA00022840"/>
    </source>
</evidence>
<dbReference type="Pfam" id="PF04945">
    <property type="entry name" value="YHS"/>
    <property type="match status" value="1"/>
</dbReference>
<evidence type="ECO:0000256" key="4">
    <source>
        <dbReference type="ARBA" id="ARBA00022723"/>
    </source>
</evidence>
<evidence type="ECO:0000256" key="8">
    <source>
        <dbReference type="ARBA" id="ARBA00022842"/>
    </source>
</evidence>
<evidence type="ECO:0000256" key="6">
    <source>
        <dbReference type="ARBA" id="ARBA00022801"/>
    </source>
</evidence>
<evidence type="ECO:0000313" key="12">
    <source>
        <dbReference type="Proteomes" id="UP000691718"/>
    </source>
</evidence>
<dbReference type="FunFam" id="3.10.20.30:FF:000029">
    <property type="entry name" value="Obg-like ATPase 1"/>
    <property type="match status" value="1"/>
</dbReference>
<protein>
    <submittedName>
        <fullName evidence="11">(apollo) hypothetical protein</fullName>
    </submittedName>
</protein>
<keyword evidence="6" id="KW-0378">Hydrolase</keyword>
<evidence type="ECO:0000259" key="10">
    <source>
        <dbReference type="PROSITE" id="PS51880"/>
    </source>
</evidence>
<dbReference type="PANTHER" id="PTHR23305:SF11">
    <property type="entry name" value="OBG-LIKE ATPASE 1"/>
    <property type="match status" value="1"/>
</dbReference>
<comment type="caution">
    <text evidence="11">The sequence shown here is derived from an EMBL/GenBank/DDBJ whole genome shotgun (WGS) entry which is preliminary data.</text>
</comment>
<evidence type="ECO:0000259" key="9">
    <source>
        <dbReference type="PROSITE" id="PS51710"/>
    </source>
</evidence>
<keyword evidence="4" id="KW-0479">Metal-binding</keyword>
<dbReference type="EMBL" id="CAJQZP010001037">
    <property type="protein sequence ID" value="CAG5012419.1"/>
    <property type="molecule type" value="Genomic_DNA"/>
</dbReference>
<evidence type="ECO:0000256" key="2">
    <source>
        <dbReference type="ARBA" id="ARBA00004496"/>
    </source>
</evidence>
<keyword evidence="12" id="KW-1185">Reference proteome</keyword>
<keyword evidence="3" id="KW-0963">Cytoplasm</keyword>